<keyword evidence="1" id="KW-0175">Coiled coil</keyword>
<proteinExistence type="predicted"/>
<feature type="coiled-coil region" evidence="1">
    <location>
        <begin position="33"/>
        <end position="85"/>
    </location>
</feature>
<protein>
    <submittedName>
        <fullName evidence="2">Uncharacterized protein</fullName>
    </submittedName>
</protein>
<dbReference type="EMBL" id="JASCIQ010000044">
    <property type="protein sequence ID" value="MDI3408365.1"/>
    <property type="molecule type" value="Genomic_DNA"/>
</dbReference>
<evidence type="ECO:0000313" key="2">
    <source>
        <dbReference type="EMBL" id="MDI3408365.1"/>
    </source>
</evidence>
<reference evidence="2 3" key="1">
    <citation type="submission" date="2023-05" db="EMBL/GenBank/DDBJ databases">
        <title>Draft genome sequence of Streptomyces sp. B-S-A6 isolated from a cave soil in Thailand.</title>
        <authorList>
            <person name="Chamroensaksri N."/>
            <person name="Muangham S."/>
        </authorList>
    </citation>
    <scope>NUCLEOTIDE SEQUENCE [LARGE SCALE GENOMIC DNA]</scope>
    <source>
        <strain evidence="2 3">B-S-A6</strain>
    </source>
</reference>
<sequence>MSDDHSYEIRDLDERTGSLESELSSLRYKFGDVEDLDHELRDIRDDVSSAEDDLSSLDDDVRAHIADTERALKRLTARIQAIEAHASIAGGMPVADFDTIDAEWPQLARAAERGRQARAGLLNDAERYDNLSRIQAHASAVEYRDQHRDAAVEAARVLASTPRTDGEHKKAEWNFQNSQRLADSHGQRAEKLAGFAEKAQAALDQDDALLASKAALLQKAEKAEKKLDWLLRGRLADAVRDRALLPMWFVTALGPVPPASRTQEWMDAGTRLLAYRVTCEVKDQVVALGSMPDGHQEPLRAAWYQELTQDLRSWR</sequence>
<keyword evidence="3" id="KW-1185">Reference proteome</keyword>
<comment type="caution">
    <text evidence="2">The sequence shown here is derived from an EMBL/GenBank/DDBJ whole genome shotgun (WGS) entry which is preliminary data.</text>
</comment>
<dbReference type="RefSeq" id="WP_282546274.1">
    <property type="nucleotide sequence ID" value="NZ_JASCIQ010000044.1"/>
</dbReference>
<evidence type="ECO:0000256" key="1">
    <source>
        <dbReference type="SAM" id="Coils"/>
    </source>
</evidence>
<gene>
    <name evidence="2" type="ORF">QIS96_31665</name>
</gene>
<organism evidence="2 3">
    <name type="scientific">Streptomyces cavernicola</name>
    <dbReference type="NCBI Taxonomy" id="3043613"/>
    <lineage>
        <taxon>Bacteria</taxon>
        <taxon>Bacillati</taxon>
        <taxon>Actinomycetota</taxon>
        <taxon>Actinomycetes</taxon>
        <taxon>Kitasatosporales</taxon>
        <taxon>Streptomycetaceae</taxon>
        <taxon>Streptomyces</taxon>
    </lineage>
</organism>
<dbReference type="Proteomes" id="UP001223978">
    <property type="component" value="Unassembled WGS sequence"/>
</dbReference>
<accession>A0ABT6SJI5</accession>
<evidence type="ECO:0000313" key="3">
    <source>
        <dbReference type="Proteomes" id="UP001223978"/>
    </source>
</evidence>
<name>A0ABT6SJI5_9ACTN</name>